<sequence length="295" mass="31688">MATRDSGTWCNGNGPAEEMPSRRVYDGDVCKGYDQLPPAPSSRPSPYETEAPRAFCGTVLVADITNHSLLFTPSKETAGQQDTADSPTACILMRTLHERLLPVVITGAGNVNVTRDGVTAAYADTTTETAARRAMRDALELRARTTALLSSSRYAKLIPPGTGLRIAIVTGAVHLVPIEPPLAHASRTGTILPFIMGDTVSLATRLCASSFLRPDGLALCDTTYRALQGEPGLASLHFAHRMWRPTPGTTHPIHLFQCRCPRNTARGTGKTRPPTRADGARHKSPCHCRVPSARS</sequence>
<feature type="region of interest" description="Disordered" evidence="1">
    <location>
        <begin position="264"/>
        <end position="285"/>
    </location>
</feature>
<feature type="compositionally biased region" description="Basic and acidic residues" evidence="1">
    <location>
        <begin position="19"/>
        <end position="31"/>
    </location>
</feature>
<evidence type="ECO:0000313" key="2">
    <source>
        <dbReference type="EMBL" id="ABM27571.1"/>
    </source>
</evidence>
<name>A0A0H3A6A9_NITV4</name>
<dbReference type="InterPro" id="IPR029787">
    <property type="entry name" value="Nucleotide_cyclase"/>
</dbReference>
<organism evidence="2 3">
    <name type="scientific">Nitratidesulfovibrio vulgaris (strain DP4)</name>
    <name type="common">Desulfovibrio vulgaris</name>
    <dbReference type="NCBI Taxonomy" id="391774"/>
    <lineage>
        <taxon>Bacteria</taxon>
        <taxon>Pseudomonadati</taxon>
        <taxon>Thermodesulfobacteriota</taxon>
        <taxon>Desulfovibrionia</taxon>
        <taxon>Desulfovibrionales</taxon>
        <taxon>Desulfovibrionaceae</taxon>
        <taxon>Nitratidesulfovibrio</taxon>
    </lineage>
</organism>
<evidence type="ECO:0008006" key="4">
    <source>
        <dbReference type="Google" id="ProtNLM"/>
    </source>
</evidence>
<dbReference type="HOGENOM" id="CLU_082072_0_0_7"/>
<feature type="compositionally biased region" description="Polar residues" evidence="1">
    <location>
        <begin position="1"/>
        <end position="11"/>
    </location>
</feature>
<dbReference type="Gene3D" id="3.30.70.1230">
    <property type="entry name" value="Nucleotide cyclase"/>
    <property type="match status" value="1"/>
</dbReference>
<dbReference type="SUPFAM" id="SSF55073">
    <property type="entry name" value="Nucleotide cyclase"/>
    <property type="match status" value="1"/>
</dbReference>
<gene>
    <name evidence="2" type="ordered locus">Dvul_0548</name>
</gene>
<accession>A0A0H3A6A9</accession>
<dbReference type="AlphaFoldDB" id="A0A0H3A6A9"/>
<dbReference type="EMBL" id="CP000527">
    <property type="protein sequence ID" value="ABM27571.1"/>
    <property type="molecule type" value="Genomic_DNA"/>
</dbReference>
<evidence type="ECO:0000313" key="3">
    <source>
        <dbReference type="Proteomes" id="UP000009173"/>
    </source>
</evidence>
<reference evidence="3" key="1">
    <citation type="journal article" date="2009" name="Environ. Microbiol.">
        <title>Contribution of mobile genetic elements to Desulfovibrio vulgaris genome plasticity.</title>
        <authorList>
            <person name="Walker C.B."/>
            <person name="Stolyar S."/>
            <person name="Chivian D."/>
            <person name="Pinel N."/>
            <person name="Gabster J.A."/>
            <person name="Dehal P.S."/>
            <person name="He Z."/>
            <person name="Yang Z.K."/>
            <person name="Yen H.C."/>
            <person name="Zhou J."/>
            <person name="Wall J.D."/>
            <person name="Hazen T.C."/>
            <person name="Arkin A.P."/>
            <person name="Stahl D.A."/>
        </authorList>
    </citation>
    <scope>NUCLEOTIDE SEQUENCE [LARGE SCALE GENOMIC DNA]</scope>
    <source>
        <strain evidence="3">DP4</strain>
    </source>
</reference>
<feature type="region of interest" description="Disordered" evidence="1">
    <location>
        <begin position="1"/>
        <end position="50"/>
    </location>
</feature>
<protein>
    <recommendedName>
        <fullName evidence="4">Adenylate/guanylate cyclase</fullName>
    </recommendedName>
</protein>
<proteinExistence type="predicted"/>
<evidence type="ECO:0000256" key="1">
    <source>
        <dbReference type="SAM" id="MobiDB-lite"/>
    </source>
</evidence>
<dbReference type="Proteomes" id="UP000009173">
    <property type="component" value="Chromosome"/>
</dbReference>
<dbReference type="KEGG" id="dvl:Dvul_0548"/>
<dbReference type="RefSeq" id="WP_011791684.1">
    <property type="nucleotide sequence ID" value="NC_008751.1"/>
</dbReference>